<sequence length="307" mass="33686">MKSLHYTLLDVFTAKRFGGNQLAVFYGEENLSADTMQQIARELNLSETVFICPPKDSGHEKSLRIFTPTVELPIAGHPTVGAAFVMADRQLVKTQEGKNEWVLEELVGAVPVTVFVEGGKAAKVEMTQPLPEFGEKFTKAGLVADLLSLTSKDLDSRFPAQTVSSGLPFLFIPIRSLDAMRRINFRTDIWERHFSKHPDTQNIFVFTTETHERHSTVHSRMFAPAMGIAEDPATGAAGGPLGAYLVAYGAVPHNSSGIYRIRSEQGFEMKRPSFIDITVTESAGSFKQVKIGGISVLMGQGEILLPD</sequence>
<dbReference type="AlphaFoldDB" id="A0A7W8CS13"/>
<dbReference type="PIRSF" id="PIRSF016184">
    <property type="entry name" value="PhzC_PhzF"/>
    <property type="match status" value="1"/>
</dbReference>
<dbReference type="PANTHER" id="PTHR13774:SF32">
    <property type="entry name" value="ANTISENSE-ENHANCING SEQUENCE 1"/>
    <property type="match status" value="1"/>
</dbReference>
<evidence type="ECO:0000313" key="2">
    <source>
        <dbReference type="EMBL" id="MBB5179774.1"/>
    </source>
</evidence>
<keyword evidence="2" id="KW-0413">Isomerase</keyword>
<dbReference type="Proteomes" id="UP000525923">
    <property type="component" value="Unassembled WGS sequence"/>
</dbReference>
<dbReference type="Pfam" id="PF02567">
    <property type="entry name" value="PhzC-PhzF"/>
    <property type="match status" value="1"/>
</dbReference>
<dbReference type="EC" id="5.3.3.17" evidence="2"/>
<dbReference type="EMBL" id="JACHHE010000003">
    <property type="protein sequence ID" value="MBB5179774.1"/>
    <property type="molecule type" value="Genomic_DNA"/>
</dbReference>
<feature type="active site" evidence="1">
    <location>
        <position position="47"/>
    </location>
</feature>
<dbReference type="GO" id="GO:0102943">
    <property type="term" value="F:trans-2,3-dihydro-3-hydroxy-anthranilate isomerase activity"/>
    <property type="evidence" value="ECO:0007669"/>
    <property type="project" value="UniProtKB-EC"/>
</dbReference>
<evidence type="ECO:0000313" key="3">
    <source>
        <dbReference type="Proteomes" id="UP000525923"/>
    </source>
</evidence>
<reference evidence="2 3" key="1">
    <citation type="submission" date="2020-08" db="EMBL/GenBank/DDBJ databases">
        <title>Genomic Encyclopedia of Type Strains, Phase IV (KMG-IV): sequencing the most valuable type-strain genomes for metagenomic binning, comparative biology and taxonomic classification.</title>
        <authorList>
            <person name="Goeker M."/>
        </authorList>
    </citation>
    <scope>NUCLEOTIDE SEQUENCE [LARGE SCALE GENOMIC DNA]</scope>
    <source>
        <strain evidence="2 3">DSM 15895</strain>
    </source>
</reference>
<organism evidence="2 3">
    <name type="scientific">Planococcus koreensis</name>
    <dbReference type="NCBI Taxonomy" id="112331"/>
    <lineage>
        <taxon>Bacteria</taxon>
        <taxon>Bacillati</taxon>
        <taxon>Bacillota</taxon>
        <taxon>Bacilli</taxon>
        <taxon>Bacillales</taxon>
        <taxon>Caryophanaceae</taxon>
        <taxon>Planococcus</taxon>
    </lineage>
</organism>
<comment type="caution">
    <text evidence="2">The sequence shown here is derived from an EMBL/GenBank/DDBJ whole genome shotgun (WGS) entry which is preliminary data.</text>
</comment>
<protein>
    <submittedName>
        <fullName evidence="2">Trans-2,3-dihydro-3-hydroxyanthranilate isomerase</fullName>
        <ecNumber evidence="2">5.3.3.17</ecNumber>
    </submittedName>
</protein>
<keyword evidence="3" id="KW-1185">Reference proteome</keyword>
<evidence type="ECO:0000256" key="1">
    <source>
        <dbReference type="PIRSR" id="PIRSR016184-1"/>
    </source>
</evidence>
<dbReference type="InterPro" id="IPR003719">
    <property type="entry name" value="Phenazine_PhzF-like"/>
</dbReference>
<proteinExistence type="predicted"/>
<dbReference type="Gene3D" id="3.10.310.10">
    <property type="entry name" value="Diaminopimelate Epimerase, Chain A, domain 1"/>
    <property type="match status" value="2"/>
</dbReference>
<dbReference type="NCBIfam" id="TIGR00654">
    <property type="entry name" value="PhzF_family"/>
    <property type="match status" value="1"/>
</dbReference>
<dbReference type="OrthoDB" id="9788221at2"/>
<accession>A0A7W8CS13</accession>
<dbReference type="GO" id="GO:0005737">
    <property type="term" value="C:cytoplasm"/>
    <property type="evidence" value="ECO:0007669"/>
    <property type="project" value="TreeGrafter"/>
</dbReference>
<gene>
    <name evidence="2" type="ORF">HNQ44_001198</name>
</gene>
<dbReference type="PANTHER" id="PTHR13774">
    <property type="entry name" value="PHENAZINE BIOSYNTHESIS PROTEIN"/>
    <property type="match status" value="1"/>
</dbReference>
<dbReference type="RefSeq" id="WP_135503558.1">
    <property type="nucleotide sequence ID" value="NZ_JACHHE010000003.1"/>
</dbReference>
<dbReference type="SUPFAM" id="SSF54506">
    <property type="entry name" value="Diaminopimelate epimerase-like"/>
    <property type="match status" value="1"/>
</dbReference>
<name>A0A7W8CS13_9BACL</name>